<dbReference type="AlphaFoldDB" id="A0A4C1ZSJ6"/>
<dbReference type="EMBL" id="BGZK01002060">
    <property type="protein sequence ID" value="GBP90134.1"/>
    <property type="molecule type" value="Genomic_DNA"/>
</dbReference>
<name>A0A4C1ZSJ6_EUMVA</name>
<evidence type="ECO:0000256" key="1">
    <source>
        <dbReference type="SAM" id="MobiDB-lite"/>
    </source>
</evidence>
<keyword evidence="3" id="KW-1185">Reference proteome</keyword>
<organism evidence="2 3">
    <name type="scientific">Eumeta variegata</name>
    <name type="common">Bagworm moth</name>
    <name type="synonym">Eumeta japonica</name>
    <dbReference type="NCBI Taxonomy" id="151549"/>
    <lineage>
        <taxon>Eukaryota</taxon>
        <taxon>Metazoa</taxon>
        <taxon>Ecdysozoa</taxon>
        <taxon>Arthropoda</taxon>
        <taxon>Hexapoda</taxon>
        <taxon>Insecta</taxon>
        <taxon>Pterygota</taxon>
        <taxon>Neoptera</taxon>
        <taxon>Endopterygota</taxon>
        <taxon>Lepidoptera</taxon>
        <taxon>Glossata</taxon>
        <taxon>Ditrysia</taxon>
        <taxon>Tineoidea</taxon>
        <taxon>Psychidae</taxon>
        <taxon>Oiketicinae</taxon>
        <taxon>Eumeta</taxon>
    </lineage>
</organism>
<proteinExistence type="predicted"/>
<evidence type="ECO:0000313" key="3">
    <source>
        <dbReference type="Proteomes" id="UP000299102"/>
    </source>
</evidence>
<accession>A0A4C1ZSJ6</accession>
<evidence type="ECO:0000313" key="2">
    <source>
        <dbReference type="EMBL" id="GBP90134.1"/>
    </source>
</evidence>
<feature type="region of interest" description="Disordered" evidence="1">
    <location>
        <begin position="50"/>
        <end position="71"/>
    </location>
</feature>
<comment type="caution">
    <text evidence="2">The sequence shown here is derived from an EMBL/GenBank/DDBJ whole genome shotgun (WGS) entry which is preliminary data.</text>
</comment>
<reference evidence="2 3" key="1">
    <citation type="journal article" date="2019" name="Commun. Biol.">
        <title>The bagworm genome reveals a unique fibroin gene that provides high tensile strength.</title>
        <authorList>
            <person name="Kono N."/>
            <person name="Nakamura H."/>
            <person name="Ohtoshi R."/>
            <person name="Tomita M."/>
            <person name="Numata K."/>
            <person name="Arakawa K."/>
        </authorList>
    </citation>
    <scope>NUCLEOTIDE SEQUENCE [LARGE SCALE GENOMIC DNA]</scope>
</reference>
<dbReference type="Proteomes" id="UP000299102">
    <property type="component" value="Unassembled WGS sequence"/>
</dbReference>
<sequence length="71" mass="7949">MPPDGQSGVYRVSAVVGYVCPLSSRINFISRQREGEPHFVRGTPLTRDKRYRAARCSSSEGRGQVPRRTVL</sequence>
<gene>
    <name evidence="2" type="ORF">EVAR_68634_1</name>
</gene>
<protein>
    <submittedName>
        <fullName evidence="2">Uncharacterized protein</fullName>
    </submittedName>
</protein>